<dbReference type="Pfam" id="PF06985">
    <property type="entry name" value="HET"/>
    <property type="match status" value="1"/>
</dbReference>
<evidence type="ECO:0000259" key="3">
    <source>
        <dbReference type="Pfam" id="PF26640"/>
    </source>
</evidence>
<dbReference type="OrthoDB" id="2737026at2759"/>
<accession>A0A5C2SCZ9</accession>
<dbReference type="InterPro" id="IPR010730">
    <property type="entry name" value="HET"/>
</dbReference>
<dbReference type="EMBL" id="ML122261">
    <property type="protein sequence ID" value="RPD61561.1"/>
    <property type="molecule type" value="Genomic_DNA"/>
</dbReference>
<dbReference type="AlphaFoldDB" id="A0A5C2SCZ9"/>
<dbReference type="Pfam" id="PF26640">
    <property type="entry name" value="DUF8212"/>
    <property type="match status" value="1"/>
</dbReference>
<proteinExistence type="predicted"/>
<sequence length="805" mass="90940">MISSRAVPTVEYIRCSRSGQAIWWGRKGLRRLVPRATGCSLALRKTHISSGRPSYRHESLVGLNPPSTYRTTMWLLSTDRAELHYYVSPEEVPDGYAILSHVWDKKEHTFQEIKALSTRCEGTDTNPRDLLHPSDKIRRCCEVAASHGYRWVWIDTCCIDKTSSAELSEAINSMFRWYALAKICYAYLADVSSSELTSKTRNLHLHTRRSGSMGSSNWFRRGWTLQELLAPSFVVFLAADWGALGTKADYAELLEEVTAIPFQVLTLQRPIADFSVAQRMSWAANRQTTRVEDGAYCLMGIFGVTMPPLYGEGDMAFQRLQEEIMKHYDDSTLFAWSTKPFAIWTMQLRPVEEDSLAFGLGCDMQDHDSHPYLCAPNPSMEFYNIVMSFAAYQGTPLAETALRPTFTLTPYSARAHIPVIDMADLKCTLILMPWVDTDTNWNVGLLFGPCTSSSDPSRPLHCICVNRLAYWAIEDGQLACLGRKWPPSSSRIRWADVDLLHRLPVAARVDPRSTLRRPGLTLDTALRAPFRFSALDVWRYQHYNWLMMSSPSTLWRSDPEHPQWDGSPPALVAFSDNQGVRFTLRFGRCDAVAPPALLPDADADADANTDADARPTQQGALWADVLAGPGGDDANTRPHDCATDHIDRWTLRTKVFPYGDSEHKATWFLGYWKFRVAFTPCNLNPDTLVVHVVPRRHPDMPSMDSASYRALYDEVYLVHNLLYYWGVGDIRKAGEDVARTVEELKYDVEAMDPGAPYGGGEERLWLVQQTRVLWEKCCKILDDMKRDPEGAPTPSSTTADSDTPE</sequence>
<feature type="domain" description="DUF8212" evidence="3">
    <location>
        <begin position="316"/>
        <end position="466"/>
    </location>
</feature>
<feature type="compositionally biased region" description="Low complexity" evidence="1">
    <location>
        <begin position="792"/>
        <end position="805"/>
    </location>
</feature>
<gene>
    <name evidence="4" type="ORF">L227DRAFT_53482</name>
</gene>
<name>A0A5C2SCZ9_9APHY</name>
<dbReference type="PANTHER" id="PTHR10622:SF10">
    <property type="entry name" value="HET DOMAIN-CONTAINING PROTEIN"/>
    <property type="match status" value="1"/>
</dbReference>
<feature type="region of interest" description="Disordered" evidence="1">
    <location>
        <begin position="785"/>
        <end position="805"/>
    </location>
</feature>
<evidence type="ECO:0000256" key="1">
    <source>
        <dbReference type="SAM" id="MobiDB-lite"/>
    </source>
</evidence>
<organism evidence="4 5">
    <name type="scientific">Lentinus tigrinus ALCF2SS1-6</name>
    <dbReference type="NCBI Taxonomy" id="1328759"/>
    <lineage>
        <taxon>Eukaryota</taxon>
        <taxon>Fungi</taxon>
        <taxon>Dikarya</taxon>
        <taxon>Basidiomycota</taxon>
        <taxon>Agaricomycotina</taxon>
        <taxon>Agaricomycetes</taxon>
        <taxon>Polyporales</taxon>
        <taxon>Polyporaceae</taxon>
        <taxon>Lentinus</taxon>
    </lineage>
</organism>
<keyword evidence="5" id="KW-1185">Reference proteome</keyword>
<protein>
    <submittedName>
        <fullName evidence="4">HET-domain-containing protein</fullName>
    </submittedName>
</protein>
<evidence type="ECO:0000313" key="5">
    <source>
        <dbReference type="Proteomes" id="UP000313359"/>
    </source>
</evidence>
<dbReference type="Proteomes" id="UP000313359">
    <property type="component" value="Unassembled WGS sequence"/>
</dbReference>
<evidence type="ECO:0000313" key="4">
    <source>
        <dbReference type="EMBL" id="RPD61561.1"/>
    </source>
</evidence>
<dbReference type="STRING" id="1328759.A0A5C2SCZ9"/>
<feature type="domain" description="Heterokaryon incompatibility" evidence="2">
    <location>
        <begin position="96"/>
        <end position="205"/>
    </location>
</feature>
<evidence type="ECO:0000259" key="2">
    <source>
        <dbReference type="Pfam" id="PF06985"/>
    </source>
</evidence>
<dbReference type="InterPro" id="IPR058525">
    <property type="entry name" value="DUF8212"/>
</dbReference>
<reference evidence="4" key="1">
    <citation type="journal article" date="2018" name="Genome Biol. Evol.">
        <title>Genomics and development of Lentinus tigrinus, a white-rot wood-decaying mushroom with dimorphic fruiting bodies.</title>
        <authorList>
            <person name="Wu B."/>
            <person name="Xu Z."/>
            <person name="Knudson A."/>
            <person name="Carlson A."/>
            <person name="Chen N."/>
            <person name="Kovaka S."/>
            <person name="LaButti K."/>
            <person name="Lipzen A."/>
            <person name="Pennachio C."/>
            <person name="Riley R."/>
            <person name="Schakwitz W."/>
            <person name="Umezawa K."/>
            <person name="Ohm R.A."/>
            <person name="Grigoriev I.V."/>
            <person name="Nagy L.G."/>
            <person name="Gibbons J."/>
            <person name="Hibbett D."/>
        </authorList>
    </citation>
    <scope>NUCLEOTIDE SEQUENCE [LARGE SCALE GENOMIC DNA]</scope>
    <source>
        <strain evidence="4">ALCF2SS1-6</strain>
    </source>
</reference>
<dbReference type="PANTHER" id="PTHR10622">
    <property type="entry name" value="HET DOMAIN-CONTAINING PROTEIN"/>
    <property type="match status" value="1"/>
</dbReference>